<sequence length="79" mass="9169">MKRIDNCYTCLFWEGQGIRQRGPKGLCRRFPPQVTPRDTEGRFPITLSTDWCGEWKRDIGDPAGEAADNRLIYDDPQPR</sequence>
<gene>
    <name evidence="1" type="ORF">ABAZ39_06620</name>
    <name evidence="3" type="ORF">ACJ41P_02795</name>
    <name evidence="4" type="ORF">C1S70_01895</name>
    <name evidence="5" type="ORF">D3093_02560</name>
    <name evidence="2" type="ORF">FH063_001222</name>
</gene>
<dbReference type="Proteomes" id="UP000027186">
    <property type="component" value="Chromosome"/>
</dbReference>
<accession>A0A060DC14</accession>
<dbReference type="EMBL" id="CP007793">
    <property type="protein sequence ID" value="AIB11686.1"/>
    <property type="molecule type" value="Genomic_DNA"/>
</dbReference>
<name>A0A060DC14_9PROT</name>
<evidence type="ECO:0000313" key="4">
    <source>
        <dbReference type="EMBL" id="PNR00875.1"/>
    </source>
</evidence>
<evidence type="ECO:0000313" key="9">
    <source>
        <dbReference type="Proteomes" id="UP000325333"/>
    </source>
</evidence>
<evidence type="ECO:0000313" key="6">
    <source>
        <dbReference type="Proteomes" id="UP000027186"/>
    </source>
</evidence>
<evidence type="ECO:0000313" key="10">
    <source>
        <dbReference type="Proteomes" id="UP001628281"/>
    </source>
</evidence>
<reference evidence="1 6" key="1">
    <citation type="journal article" date="2014" name="Genome Announc.">
        <title>Complete Genome Sequence of the Model Rhizosphere Strain Azospirillum brasilense Az39, Successfully Applied in Agriculture.</title>
        <authorList>
            <person name="Rivera D."/>
            <person name="Revale S."/>
            <person name="Molina R."/>
            <person name="Gualpa J."/>
            <person name="Puente M."/>
            <person name="Maroniche G."/>
            <person name="Paris G."/>
            <person name="Baker D."/>
            <person name="Clavijo B."/>
            <person name="McLay K."/>
            <person name="Spaepen S."/>
            <person name="Perticari A."/>
            <person name="Vazquez M."/>
            <person name="Wisniewski-Dye F."/>
            <person name="Watkins C."/>
            <person name="Martinez-Abarca F."/>
            <person name="Vanderleyden J."/>
            <person name="Cassan F."/>
        </authorList>
    </citation>
    <scope>NUCLEOTIDE SEQUENCE [LARGE SCALE GENOMIC DNA]</scope>
    <source>
        <strain evidence="1 6">Az39</strain>
    </source>
</reference>
<dbReference type="EMBL" id="JBJLSN010000003">
    <property type="protein sequence ID" value="MFL7900034.1"/>
    <property type="molecule type" value="Genomic_DNA"/>
</dbReference>
<evidence type="ECO:0000313" key="3">
    <source>
        <dbReference type="EMBL" id="MFL7900034.1"/>
    </source>
</evidence>
<evidence type="ECO:0000313" key="1">
    <source>
        <dbReference type="EMBL" id="AIB11686.1"/>
    </source>
</evidence>
<organism evidence="1 6">
    <name type="scientific">Azospirillum argentinense</name>
    <dbReference type="NCBI Taxonomy" id="2970906"/>
    <lineage>
        <taxon>Bacteria</taxon>
        <taxon>Pseudomonadati</taxon>
        <taxon>Pseudomonadota</taxon>
        <taxon>Alphaproteobacteria</taxon>
        <taxon>Rhodospirillales</taxon>
        <taxon>Azospirillaceae</taxon>
        <taxon>Azospirillum</taxon>
    </lineage>
</organism>
<dbReference type="EMBL" id="CP032321">
    <property type="protein sequence ID" value="QCN94235.1"/>
    <property type="molecule type" value="Genomic_DNA"/>
</dbReference>
<dbReference type="Proteomes" id="UP000325333">
    <property type="component" value="Unassembled WGS sequence"/>
</dbReference>
<dbReference type="Proteomes" id="UP000298595">
    <property type="component" value="Chromosome"/>
</dbReference>
<proteinExistence type="predicted"/>
<dbReference type="KEGG" id="aare:D3093_02560"/>
<dbReference type="EMBL" id="POWG01000001">
    <property type="protein sequence ID" value="PNR00875.1"/>
    <property type="molecule type" value="Genomic_DNA"/>
</dbReference>
<reference evidence="3 10" key="5">
    <citation type="submission" date="2024-11" db="EMBL/GenBank/DDBJ databases">
        <title>Draft genome sequences of two bacteria associated to sugarcane roots in Colombia.</title>
        <authorList>
            <person name="Pardo-Diaz S."/>
            <person name="Masmela-Mendoza J."/>
            <person name="Delgadillo-Duran P."/>
            <person name="Bautista E.J."/>
            <person name="Rojas-Tapias D.F."/>
        </authorList>
    </citation>
    <scope>NUCLEOTIDE SEQUENCE [LARGE SCALE GENOMIC DNA]</scope>
    <source>
        <strain evidence="3 10">Ap18</strain>
    </source>
</reference>
<keyword evidence="10" id="KW-1185">Reference proteome</keyword>
<reference evidence="4 7" key="2">
    <citation type="submission" date="2018-01" db="EMBL/GenBank/DDBJ databases">
        <title>Whole genome sequence of Azospirillum brasilense REC3 isolated from strawberry roots.</title>
        <authorList>
            <person name="Fontana C.A."/>
            <person name="Salazar S.M."/>
            <person name="Bassi D."/>
            <person name="Puglisi E."/>
            <person name="Lovaisa N.C."/>
            <person name="Toffoli L.M."/>
            <person name="Pedraza R."/>
            <person name="Cocconcelli P.S."/>
        </authorList>
    </citation>
    <scope>NUCLEOTIDE SEQUENCE [LARGE SCALE GENOMIC DNA]</scope>
    <source>
        <strain evidence="4 7">REC3</strain>
    </source>
</reference>
<evidence type="ECO:0000313" key="2">
    <source>
        <dbReference type="EMBL" id="KAA1059022.1"/>
    </source>
</evidence>
<dbReference type="AlphaFoldDB" id="A0A060DC14"/>
<reference evidence="5 8" key="3">
    <citation type="submission" date="2018-09" db="EMBL/GenBank/DDBJ databases">
        <title>Whole genome based analysis of evolution and adaptive divergence in Indian and Brazilian strains of Azospirillum brasilense.</title>
        <authorList>
            <person name="Singh C."/>
            <person name="Tripathi A.K."/>
        </authorList>
    </citation>
    <scope>NUCLEOTIDE SEQUENCE [LARGE SCALE GENOMIC DNA]</scope>
    <source>
        <strain evidence="5 8">MTCC4035</strain>
    </source>
</reference>
<reference evidence="2 9" key="4">
    <citation type="submission" date="2019-07" db="EMBL/GenBank/DDBJ databases">
        <title>Genome sequencing of the stress-tolerant strain Azospirillum brasilense Az19.</title>
        <authorList>
            <person name="Maroniche G.A."/>
            <person name="Garcia J.E."/>
            <person name="Pagnussat L."/>
            <person name="Amenta M."/>
            <person name="Creus C.M."/>
        </authorList>
    </citation>
    <scope>NUCLEOTIDE SEQUENCE [LARGE SCALE GENOMIC DNA]</scope>
    <source>
        <strain evidence="2 9">Az19</strain>
    </source>
</reference>
<evidence type="ECO:0000313" key="7">
    <source>
        <dbReference type="Proteomes" id="UP000236268"/>
    </source>
</evidence>
<evidence type="ECO:0000313" key="5">
    <source>
        <dbReference type="EMBL" id="QCN94235.1"/>
    </source>
</evidence>
<protein>
    <submittedName>
        <fullName evidence="1">Uncharacterized protein</fullName>
    </submittedName>
</protein>
<dbReference type="Proteomes" id="UP000236268">
    <property type="component" value="Unassembled WGS sequence"/>
</dbReference>
<dbReference type="Proteomes" id="UP001628281">
    <property type="component" value="Unassembled WGS sequence"/>
</dbReference>
<dbReference type="RefSeq" id="WP_014240444.1">
    <property type="nucleotide sequence ID" value="NZ_CP007793.1"/>
</dbReference>
<evidence type="ECO:0000313" key="8">
    <source>
        <dbReference type="Proteomes" id="UP000298595"/>
    </source>
</evidence>
<dbReference type="EMBL" id="VEWN01000001">
    <property type="protein sequence ID" value="KAA1059022.1"/>
    <property type="molecule type" value="Genomic_DNA"/>
</dbReference>
<dbReference type="KEGG" id="abq:ABAZ39_06620"/>